<comment type="caution">
    <text evidence="2">The sequence shown here is derived from an EMBL/GenBank/DDBJ whole genome shotgun (WGS) entry which is preliminary data.</text>
</comment>
<feature type="compositionally biased region" description="Basic residues" evidence="1">
    <location>
        <begin position="102"/>
        <end position="121"/>
    </location>
</feature>
<reference evidence="2 3" key="1">
    <citation type="submission" date="2024-02" db="EMBL/GenBank/DDBJ databases">
        <title>De novo assembly and annotation of 12 fungi associated with fruit tree decline syndrome in Ontario, Canada.</title>
        <authorList>
            <person name="Sulman M."/>
            <person name="Ellouze W."/>
            <person name="Ilyukhin E."/>
        </authorList>
    </citation>
    <scope>NUCLEOTIDE SEQUENCE [LARGE SCALE GENOMIC DNA]</scope>
    <source>
        <strain evidence="2 3">M169</strain>
    </source>
</reference>
<evidence type="ECO:0000313" key="3">
    <source>
        <dbReference type="Proteomes" id="UP001430848"/>
    </source>
</evidence>
<gene>
    <name evidence="2" type="ORF">SLS63_011816</name>
</gene>
<organism evidence="2 3">
    <name type="scientific">Diaporthe eres</name>
    <name type="common">Phomopsis oblonga</name>
    <dbReference type="NCBI Taxonomy" id="83184"/>
    <lineage>
        <taxon>Eukaryota</taxon>
        <taxon>Fungi</taxon>
        <taxon>Dikarya</taxon>
        <taxon>Ascomycota</taxon>
        <taxon>Pezizomycotina</taxon>
        <taxon>Sordariomycetes</taxon>
        <taxon>Sordariomycetidae</taxon>
        <taxon>Diaporthales</taxon>
        <taxon>Diaporthaceae</taxon>
        <taxon>Diaporthe</taxon>
        <taxon>Diaporthe eres species complex</taxon>
    </lineage>
</organism>
<feature type="compositionally biased region" description="Low complexity" evidence="1">
    <location>
        <begin position="92"/>
        <end position="101"/>
    </location>
</feature>
<name>A0ABR1NT02_DIAER</name>
<evidence type="ECO:0000256" key="1">
    <source>
        <dbReference type="SAM" id="MobiDB-lite"/>
    </source>
</evidence>
<dbReference type="EMBL" id="JAKNSF020000119">
    <property type="protein sequence ID" value="KAK7714012.1"/>
    <property type="molecule type" value="Genomic_DNA"/>
</dbReference>
<keyword evidence="3" id="KW-1185">Reference proteome</keyword>
<evidence type="ECO:0000313" key="2">
    <source>
        <dbReference type="EMBL" id="KAK7714012.1"/>
    </source>
</evidence>
<dbReference type="Proteomes" id="UP001430848">
    <property type="component" value="Unassembled WGS sequence"/>
</dbReference>
<accession>A0ABR1NT02</accession>
<sequence length="121" mass="13651">MSSQQSSRGSAYSSTASSPYQHAYYYDAPAQATWMKVIPIEDDELTFGGKPLSDWHEEDLRRYSSSSFDSHDEHRGRTRQRAYYYEPTSAPSSGSGPTSSGGHHKHGHGHKHHHKKSDKKK</sequence>
<feature type="region of interest" description="Disordered" evidence="1">
    <location>
        <begin position="59"/>
        <end position="121"/>
    </location>
</feature>
<proteinExistence type="predicted"/>
<protein>
    <submittedName>
        <fullName evidence="2">Uncharacterized protein</fullName>
    </submittedName>
</protein>